<dbReference type="EMBL" id="BDGG01000001">
    <property type="protein sequence ID" value="GAU90014.1"/>
    <property type="molecule type" value="Genomic_DNA"/>
</dbReference>
<feature type="region of interest" description="Disordered" evidence="1">
    <location>
        <begin position="1"/>
        <end position="58"/>
    </location>
</feature>
<dbReference type="Proteomes" id="UP000186922">
    <property type="component" value="Unassembled WGS sequence"/>
</dbReference>
<evidence type="ECO:0000313" key="3">
    <source>
        <dbReference type="Proteomes" id="UP000186922"/>
    </source>
</evidence>
<organism evidence="2 3">
    <name type="scientific">Ramazzottius varieornatus</name>
    <name type="common">Water bear</name>
    <name type="synonym">Tardigrade</name>
    <dbReference type="NCBI Taxonomy" id="947166"/>
    <lineage>
        <taxon>Eukaryota</taxon>
        <taxon>Metazoa</taxon>
        <taxon>Ecdysozoa</taxon>
        <taxon>Tardigrada</taxon>
        <taxon>Eutardigrada</taxon>
        <taxon>Parachela</taxon>
        <taxon>Hypsibioidea</taxon>
        <taxon>Ramazzottiidae</taxon>
        <taxon>Ramazzottius</taxon>
    </lineage>
</organism>
<gene>
    <name evidence="2" type="primary">RvY_02495-1</name>
    <name evidence="2" type="synonym">RvY_02495.1</name>
    <name evidence="2" type="ORF">RvY_02495</name>
</gene>
<feature type="compositionally biased region" description="Polar residues" evidence="1">
    <location>
        <begin position="26"/>
        <end position="38"/>
    </location>
</feature>
<feature type="compositionally biased region" description="Basic and acidic residues" evidence="1">
    <location>
        <begin position="39"/>
        <end position="53"/>
    </location>
</feature>
<evidence type="ECO:0000313" key="2">
    <source>
        <dbReference type="EMBL" id="GAU90014.1"/>
    </source>
</evidence>
<keyword evidence="3" id="KW-1185">Reference proteome</keyword>
<feature type="compositionally biased region" description="Basic and acidic residues" evidence="1">
    <location>
        <begin position="7"/>
        <end position="20"/>
    </location>
</feature>
<accession>A0A1D1UJV9</accession>
<dbReference type="AlphaFoldDB" id="A0A1D1UJV9"/>
<protein>
    <submittedName>
        <fullName evidence="2">Uncharacterized protein</fullName>
    </submittedName>
</protein>
<comment type="caution">
    <text evidence="2">The sequence shown here is derived from an EMBL/GenBank/DDBJ whole genome shotgun (WGS) entry which is preliminary data.</text>
</comment>
<name>A0A1D1UJV9_RAMVA</name>
<reference evidence="2 3" key="1">
    <citation type="journal article" date="2016" name="Nat. Commun.">
        <title>Extremotolerant tardigrade genome and improved radiotolerance of human cultured cells by tardigrade-unique protein.</title>
        <authorList>
            <person name="Hashimoto T."/>
            <person name="Horikawa D.D."/>
            <person name="Saito Y."/>
            <person name="Kuwahara H."/>
            <person name="Kozuka-Hata H."/>
            <person name="Shin-I T."/>
            <person name="Minakuchi Y."/>
            <person name="Ohishi K."/>
            <person name="Motoyama A."/>
            <person name="Aizu T."/>
            <person name="Enomoto A."/>
            <person name="Kondo K."/>
            <person name="Tanaka S."/>
            <person name="Hara Y."/>
            <person name="Koshikawa S."/>
            <person name="Sagara H."/>
            <person name="Miura T."/>
            <person name="Yokobori S."/>
            <person name="Miyagawa K."/>
            <person name="Suzuki Y."/>
            <person name="Kubo T."/>
            <person name="Oyama M."/>
            <person name="Kohara Y."/>
            <person name="Fujiyama A."/>
            <person name="Arakawa K."/>
            <person name="Katayama T."/>
            <person name="Toyoda A."/>
            <person name="Kunieda T."/>
        </authorList>
    </citation>
    <scope>NUCLEOTIDE SEQUENCE [LARGE SCALE GENOMIC DNA]</scope>
    <source>
        <strain evidence="2 3">YOKOZUNA-1</strain>
    </source>
</reference>
<proteinExistence type="predicted"/>
<evidence type="ECO:0000256" key="1">
    <source>
        <dbReference type="SAM" id="MobiDB-lite"/>
    </source>
</evidence>
<sequence length="101" mass="11340">MPIQERGLGKREAGVERLKTAAEGTDGSQGSTGKNTNAHWEDTMKEPRERRQEDDGESGLIRPEMLCIFCSWHSLSNYPKVHALDVEREVWNSDAPSISRA</sequence>